<sequence>MADLEYDYSIRAALIEDYTVGKSSLFDRYDKGASRSDFYNCAHPSFTMRSERFKEFIIRITVWNTSGYERFGELP</sequence>
<gene>
    <name evidence="1" type="ORF">BSTOLATCC_MIC20491</name>
</gene>
<reference evidence="1" key="1">
    <citation type="submission" date="2021-09" db="EMBL/GenBank/DDBJ databases">
        <authorList>
            <consortium name="AG Swart"/>
            <person name="Singh M."/>
            <person name="Singh A."/>
            <person name="Seah K."/>
            <person name="Emmerich C."/>
        </authorList>
    </citation>
    <scope>NUCLEOTIDE SEQUENCE</scope>
    <source>
        <strain evidence="1">ATCC30299</strain>
    </source>
</reference>
<evidence type="ECO:0000313" key="1">
    <source>
        <dbReference type="EMBL" id="CAG9318007.1"/>
    </source>
</evidence>
<dbReference type="EMBL" id="CAJZBQ010000020">
    <property type="protein sequence ID" value="CAG9318007.1"/>
    <property type="molecule type" value="Genomic_DNA"/>
</dbReference>
<dbReference type="GO" id="GO:0005525">
    <property type="term" value="F:GTP binding"/>
    <property type="evidence" value="ECO:0007669"/>
    <property type="project" value="InterPro"/>
</dbReference>
<name>A0AAU9IT42_9CILI</name>
<keyword evidence="2" id="KW-1185">Reference proteome</keyword>
<protein>
    <submittedName>
        <fullName evidence="1">Uncharacterized protein</fullName>
    </submittedName>
</protein>
<dbReference type="GO" id="GO:0003924">
    <property type="term" value="F:GTPase activity"/>
    <property type="evidence" value="ECO:0007669"/>
    <property type="project" value="InterPro"/>
</dbReference>
<dbReference type="SUPFAM" id="SSF52540">
    <property type="entry name" value="P-loop containing nucleoside triphosphate hydrolases"/>
    <property type="match status" value="1"/>
</dbReference>
<organism evidence="1 2">
    <name type="scientific">Blepharisma stoltei</name>
    <dbReference type="NCBI Taxonomy" id="1481888"/>
    <lineage>
        <taxon>Eukaryota</taxon>
        <taxon>Sar</taxon>
        <taxon>Alveolata</taxon>
        <taxon>Ciliophora</taxon>
        <taxon>Postciliodesmatophora</taxon>
        <taxon>Heterotrichea</taxon>
        <taxon>Heterotrichida</taxon>
        <taxon>Blepharismidae</taxon>
        <taxon>Blepharisma</taxon>
    </lineage>
</organism>
<dbReference type="Proteomes" id="UP001162131">
    <property type="component" value="Unassembled WGS sequence"/>
</dbReference>
<dbReference type="AlphaFoldDB" id="A0AAU9IT42"/>
<dbReference type="InterPro" id="IPR001806">
    <property type="entry name" value="Small_GTPase"/>
</dbReference>
<proteinExistence type="predicted"/>
<comment type="caution">
    <text evidence="1">The sequence shown here is derived from an EMBL/GenBank/DDBJ whole genome shotgun (WGS) entry which is preliminary data.</text>
</comment>
<dbReference type="Pfam" id="PF00071">
    <property type="entry name" value="Ras"/>
    <property type="match status" value="1"/>
</dbReference>
<accession>A0AAU9IT42</accession>
<evidence type="ECO:0000313" key="2">
    <source>
        <dbReference type="Proteomes" id="UP001162131"/>
    </source>
</evidence>
<dbReference type="Gene3D" id="3.40.50.300">
    <property type="entry name" value="P-loop containing nucleotide triphosphate hydrolases"/>
    <property type="match status" value="1"/>
</dbReference>
<dbReference type="InterPro" id="IPR027417">
    <property type="entry name" value="P-loop_NTPase"/>
</dbReference>